<evidence type="ECO:0000256" key="3">
    <source>
        <dbReference type="ARBA" id="ARBA00022679"/>
    </source>
</evidence>
<dbReference type="InterPro" id="IPR007213">
    <property type="entry name" value="Ppm1/Ppm2/Tcmp"/>
</dbReference>
<accession>A0A3E4PPE0</accession>
<dbReference type="SUPFAM" id="SSF53335">
    <property type="entry name" value="S-adenosyl-L-methionine-dependent methyltransferases"/>
    <property type="match status" value="1"/>
</dbReference>
<dbReference type="GO" id="GO:0032259">
    <property type="term" value="P:methylation"/>
    <property type="evidence" value="ECO:0007669"/>
    <property type="project" value="UniProtKB-KW"/>
</dbReference>
<dbReference type="GO" id="GO:0008168">
    <property type="term" value="F:methyltransferase activity"/>
    <property type="evidence" value="ECO:0007669"/>
    <property type="project" value="UniProtKB-UniRule"/>
</dbReference>
<dbReference type="RefSeq" id="WP_028087407.1">
    <property type="nucleotide sequence ID" value="NZ_QSRA01000013.1"/>
</dbReference>
<dbReference type="InterPro" id="IPR011610">
    <property type="entry name" value="SAM_mthyl_Trfase_ML2640-like"/>
</dbReference>
<gene>
    <name evidence="5" type="ORF">DXC93_10315</name>
</gene>
<evidence type="ECO:0000256" key="4">
    <source>
        <dbReference type="RuleBase" id="RU362030"/>
    </source>
</evidence>
<sequence>MDNMTAKVSCFARAYHYKNNSIHIFSDNIAEKLLGDDYNQIEKNMTDGLDFFCPGFKGTKEEGLRAIVDKQLSPSVLGRSVFCEDKLKDNVTNGCRQYVVFAAGYDTFSLRNRDKSLIVFELDYPQMIEDKMERISKALLTSAAFCVSCNLADDAWKNKLLSHGYDKDKKAFGSLLGISYYLKEADFEQLIMNISEIMTEGSAICFDYPSVDESAETRKTQMLASEAGEQMKALYSYKEIDMILDKYGFIIEEHLDESDMTYRYFREYNQANPMHQMSAPVGVGYVYAVKR</sequence>
<keyword evidence="3 5" id="KW-0808">Transferase</keyword>
<name>A0A3E4PPE0_9FIRM</name>
<comment type="similarity">
    <text evidence="1 4">Belongs to the UPF0677 family.</text>
</comment>
<dbReference type="Pfam" id="PF04072">
    <property type="entry name" value="LCM"/>
    <property type="match status" value="1"/>
</dbReference>
<dbReference type="Gene3D" id="3.40.50.150">
    <property type="entry name" value="Vaccinia Virus protein VP39"/>
    <property type="match status" value="1"/>
</dbReference>
<dbReference type="AlphaFoldDB" id="A0A3E4PPE0"/>
<evidence type="ECO:0000313" key="5">
    <source>
        <dbReference type="EMBL" id="RGK81911.1"/>
    </source>
</evidence>
<dbReference type="EMBL" id="QSRA01000013">
    <property type="protein sequence ID" value="RGK81911.1"/>
    <property type="molecule type" value="Genomic_DNA"/>
</dbReference>
<keyword evidence="2 4" id="KW-0489">Methyltransferase</keyword>
<comment type="function">
    <text evidence="4">Exhibits S-adenosyl-L-methionine-dependent methyltransferase activity.</text>
</comment>
<organism evidence="5 6">
    <name type="scientific">Dorea formicigenerans</name>
    <dbReference type="NCBI Taxonomy" id="39486"/>
    <lineage>
        <taxon>Bacteria</taxon>
        <taxon>Bacillati</taxon>
        <taxon>Bacillota</taxon>
        <taxon>Clostridia</taxon>
        <taxon>Lachnospirales</taxon>
        <taxon>Lachnospiraceae</taxon>
        <taxon>Dorea</taxon>
    </lineage>
</organism>
<evidence type="ECO:0000256" key="2">
    <source>
        <dbReference type="ARBA" id="ARBA00022603"/>
    </source>
</evidence>
<protein>
    <recommendedName>
        <fullName evidence="4">S-adenosyl-L-methionine-dependent methyltransferase</fullName>
        <ecNumber evidence="4">2.1.1.-</ecNumber>
    </recommendedName>
</protein>
<dbReference type="PANTHER" id="PTHR43619">
    <property type="entry name" value="S-ADENOSYL-L-METHIONINE-DEPENDENT METHYLTRANSFERASE YKTD-RELATED"/>
    <property type="match status" value="1"/>
</dbReference>
<evidence type="ECO:0000256" key="1">
    <source>
        <dbReference type="ARBA" id="ARBA00008138"/>
    </source>
</evidence>
<evidence type="ECO:0000313" key="6">
    <source>
        <dbReference type="Proteomes" id="UP000261324"/>
    </source>
</evidence>
<dbReference type="InterPro" id="IPR029063">
    <property type="entry name" value="SAM-dependent_MTases_sf"/>
</dbReference>
<proteinExistence type="inferred from homology"/>
<dbReference type="Proteomes" id="UP000261324">
    <property type="component" value="Unassembled WGS sequence"/>
</dbReference>
<keyword evidence="4" id="KW-0949">S-adenosyl-L-methionine</keyword>
<comment type="caution">
    <text evidence="5">The sequence shown here is derived from an EMBL/GenBank/DDBJ whole genome shotgun (WGS) entry which is preliminary data.</text>
</comment>
<dbReference type="PANTHER" id="PTHR43619:SF2">
    <property type="entry name" value="S-ADENOSYL-L-METHIONINE-DEPENDENT METHYLTRANSFERASES SUPERFAMILY PROTEIN"/>
    <property type="match status" value="1"/>
</dbReference>
<reference evidence="5 6" key="1">
    <citation type="submission" date="2018-08" db="EMBL/GenBank/DDBJ databases">
        <title>A genome reference for cultivated species of the human gut microbiota.</title>
        <authorList>
            <person name="Zou Y."/>
            <person name="Xue W."/>
            <person name="Luo G."/>
        </authorList>
    </citation>
    <scope>NUCLEOTIDE SEQUENCE [LARGE SCALE GENOMIC DNA]</scope>
    <source>
        <strain evidence="5 6">TF09-3</strain>
    </source>
</reference>
<dbReference type="NCBIfam" id="TIGR00027">
    <property type="entry name" value="mthyl_TIGR00027"/>
    <property type="match status" value="1"/>
</dbReference>
<dbReference type="EC" id="2.1.1.-" evidence="4"/>